<proteinExistence type="predicted"/>
<dbReference type="Proteomes" id="UP000051269">
    <property type="component" value="Unassembled WGS sequence"/>
</dbReference>
<accession>A0A0R2RJ27</accession>
<evidence type="ECO:0000313" key="1">
    <source>
        <dbReference type="EMBL" id="KRO62613.1"/>
    </source>
</evidence>
<dbReference type="InterPro" id="IPR018561">
    <property type="entry name" value="AosR"/>
</dbReference>
<name>A0A0R2RJ27_9BACT</name>
<dbReference type="EMBL" id="LIBO01000052">
    <property type="protein sequence ID" value="KRO62613.1"/>
    <property type="molecule type" value="Genomic_DNA"/>
</dbReference>
<protein>
    <submittedName>
        <fullName evidence="1">Uncharacterized protein</fullName>
    </submittedName>
</protein>
<gene>
    <name evidence="1" type="ORF">ABR82_01125</name>
</gene>
<dbReference type="Pfam" id="PF09438">
    <property type="entry name" value="DUF2017"/>
    <property type="match status" value="1"/>
</dbReference>
<sequence length="166" mass="18980">MRVEQGPTGHRHFDFAAPEVALLRQALQSTREAYRTPPTELDPMVGNVWYRQVGLREVGIRGEDALHWVEGLHEARLGREKLAEGWMKTLPPLGQAGRWHLDAEEVESFVATLNDHRLRRAAEFDLGEGDLEVRAMEKSKGDKRVALVEIHFLAWLIELVLQEQVK</sequence>
<comment type="caution">
    <text evidence="1">The sequence shown here is derived from an EMBL/GenBank/DDBJ whole genome shotgun (WGS) entry which is preliminary data.</text>
</comment>
<dbReference type="AlphaFoldDB" id="A0A0R2RJ27"/>
<reference evidence="1 2" key="1">
    <citation type="submission" date="2015-10" db="EMBL/GenBank/DDBJ databases">
        <title>Metagenome-Assembled Genomes uncover a global brackish microbiome.</title>
        <authorList>
            <person name="Hugerth L.W."/>
            <person name="Larsson J."/>
            <person name="Alneberg J."/>
            <person name="Lindh M.V."/>
            <person name="Legrand C."/>
            <person name="Pinhassi J."/>
            <person name="Andersson A.F."/>
        </authorList>
    </citation>
    <scope>NUCLEOTIDE SEQUENCE [LARGE SCALE GENOMIC DNA]</scope>
    <source>
        <strain evidence="1">BACL18 MAG-120507-bin52</strain>
    </source>
</reference>
<organism evidence="1 2">
    <name type="scientific">Verrucomicrobia subdivision 6 bacterium BACL9 MAG-120507-bin52</name>
    <dbReference type="NCBI Taxonomy" id="1655590"/>
    <lineage>
        <taxon>Bacteria</taxon>
        <taxon>Pseudomonadati</taxon>
        <taxon>Verrucomicrobiota</taxon>
        <taxon>Verrucomicrobiia</taxon>
        <taxon>Verrucomicrobiales</taxon>
        <taxon>Verrucomicrobia subdivision 6</taxon>
    </lineage>
</organism>
<evidence type="ECO:0000313" key="2">
    <source>
        <dbReference type="Proteomes" id="UP000051269"/>
    </source>
</evidence>